<dbReference type="InterPro" id="IPR002401">
    <property type="entry name" value="Cyt_P450_E_grp-I"/>
</dbReference>
<dbReference type="GeneID" id="8107679"/>
<evidence type="ECO:0000313" key="15">
    <source>
        <dbReference type="Proteomes" id="UP000001745"/>
    </source>
</evidence>
<dbReference type="SUPFAM" id="SSF48264">
    <property type="entry name" value="Cytochrome P450"/>
    <property type="match status" value="1"/>
</dbReference>
<dbReference type="InterPro" id="IPR001128">
    <property type="entry name" value="Cyt_P450"/>
</dbReference>
<feature type="transmembrane region" description="Helical" evidence="13">
    <location>
        <begin position="7"/>
        <end position="24"/>
    </location>
</feature>
<dbReference type="PANTHER" id="PTHR24305">
    <property type="entry name" value="CYTOCHROME P450"/>
    <property type="match status" value="1"/>
</dbReference>
<evidence type="ECO:0000256" key="2">
    <source>
        <dbReference type="ARBA" id="ARBA00004370"/>
    </source>
</evidence>
<evidence type="ECO:0000256" key="9">
    <source>
        <dbReference type="ARBA" id="ARBA00023004"/>
    </source>
</evidence>
<keyword evidence="9 12" id="KW-0408">Iron</keyword>
<evidence type="ECO:0000256" key="10">
    <source>
        <dbReference type="ARBA" id="ARBA00023033"/>
    </source>
</evidence>
<dbReference type="GO" id="GO:0004497">
    <property type="term" value="F:monooxygenase activity"/>
    <property type="evidence" value="ECO:0007669"/>
    <property type="project" value="UniProtKB-KW"/>
</dbReference>
<evidence type="ECO:0000256" key="13">
    <source>
        <dbReference type="SAM" id="Phobius"/>
    </source>
</evidence>
<comment type="cofactor">
    <cofactor evidence="1 12">
        <name>heme</name>
        <dbReference type="ChEBI" id="CHEBI:30413"/>
    </cofactor>
</comment>
<sequence length="534" mass="61247">MATQASLASRCIAFSLGILIHRHIFAYGEWHLCATAIMRIHILTWISIYLIDCYHMRHVEAIQDSSLIALCYAVGLFGSMAVYRALFHPLQEYPGPLAARLTKLWHVSKCLDSRNHLLMDEMHKKYGDFVRTGPNELTIFHPETLATIYEGINNPFNKPAWYDNLRPYTGLNTHRSKYVHKHRRRIWDHAFTTSALKSYQEALKSISNSLDEVIMKRVGQPIVINDPFYWASWDLMGQLGFSKSFGMLQGQKWHFAIQMLRKGLEFVGPFTPAPWLVRIALDLRPLPSVRNFLKMEDWCAREMDKRIKISSHLVAWSVDHDRLQKDLHTLYGDSIAIIIAGSDTVAHTLIYVFYHLARDPSQLTKLREEQAGIDLQDLRQLQGLPHLNGIINEVLRLHPAVPTGGFRETPPEGAEIGGRWIPGNTLICAPRWTISRLEACFVQPLEFIPERWYSKPEMILNKKAFSPFASGPYYCIGKNLAYMELTYIISLLASKYDVQFAPGEDGRQVVEDLQDQFTAAPGKLRLVFHQRNTC</sequence>
<evidence type="ECO:0000256" key="6">
    <source>
        <dbReference type="ARBA" id="ARBA00022723"/>
    </source>
</evidence>
<feature type="transmembrane region" description="Helical" evidence="13">
    <location>
        <begin position="67"/>
        <end position="86"/>
    </location>
</feature>
<dbReference type="PANTHER" id="PTHR24305:SF112">
    <property type="entry name" value="L-ORNITHINE-N5-MONOOXYGENASE (EUROFUNG)"/>
    <property type="match status" value="1"/>
</dbReference>
<evidence type="ECO:0000256" key="11">
    <source>
        <dbReference type="ARBA" id="ARBA00023136"/>
    </source>
</evidence>
<dbReference type="InterPro" id="IPR050121">
    <property type="entry name" value="Cytochrome_P450_monoxygenase"/>
</dbReference>
<organism evidence="14 15">
    <name type="scientific">Talaromyces stipitatus (strain ATCC 10500 / CBS 375.48 / QM 6759 / NRRL 1006)</name>
    <name type="common">Penicillium stipitatum</name>
    <dbReference type="NCBI Taxonomy" id="441959"/>
    <lineage>
        <taxon>Eukaryota</taxon>
        <taxon>Fungi</taxon>
        <taxon>Dikarya</taxon>
        <taxon>Ascomycota</taxon>
        <taxon>Pezizomycotina</taxon>
        <taxon>Eurotiomycetes</taxon>
        <taxon>Eurotiomycetidae</taxon>
        <taxon>Eurotiales</taxon>
        <taxon>Trichocomaceae</taxon>
        <taxon>Talaromyces</taxon>
        <taxon>Talaromyces sect. Talaromyces</taxon>
    </lineage>
</organism>
<accession>B8M146</accession>
<dbReference type="EMBL" id="EQ962653">
    <property type="protein sequence ID" value="EED20988.1"/>
    <property type="molecule type" value="Genomic_DNA"/>
</dbReference>
<dbReference type="eggNOG" id="KOG0157">
    <property type="taxonomic scope" value="Eukaryota"/>
</dbReference>
<proteinExistence type="inferred from homology"/>
<keyword evidence="11 13" id="KW-0472">Membrane</keyword>
<reference evidence="15" key="1">
    <citation type="journal article" date="2015" name="Genome Announc.">
        <title>Genome sequence of the AIDS-associated pathogen Penicillium marneffei (ATCC18224) and its near taxonomic relative Talaromyces stipitatus (ATCC10500).</title>
        <authorList>
            <person name="Nierman W.C."/>
            <person name="Fedorova-Abrams N.D."/>
            <person name="Andrianopoulos A."/>
        </authorList>
    </citation>
    <scope>NUCLEOTIDE SEQUENCE [LARGE SCALE GENOMIC DNA]</scope>
    <source>
        <strain evidence="15">ATCC 10500 / CBS 375.48 / QM 6759 / NRRL 1006</strain>
    </source>
</reference>
<dbReference type="GO" id="GO:0005506">
    <property type="term" value="F:iron ion binding"/>
    <property type="evidence" value="ECO:0007669"/>
    <property type="project" value="InterPro"/>
</dbReference>
<dbReference type="STRING" id="441959.B8M146"/>
<dbReference type="GO" id="GO:0020037">
    <property type="term" value="F:heme binding"/>
    <property type="evidence" value="ECO:0007669"/>
    <property type="project" value="InterPro"/>
</dbReference>
<evidence type="ECO:0000256" key="3">
    <source>
        <dbReference type="ARBA" id="ARBA00010617"/>
    </source>
</evidence>
<keyword evidence="15" id="KW-1185">Reference proteome</keyword>
<feature type="binding site" description="axial binding residue" evidence="12">
    <location>
        <position position="475"/>
    </location>
    <ligand>
        <name>heme</name>
        <dbReference type="ChEBI" id="CHEBI:30413"/>
    </ligand>
    <ligandPart>
        <name>Fe</name>
        <dbReference type="ChEBI" id="CHEBI:18248"/>
    </ligandPart>
</feature>
<dbReference type="PRINTS" id="PR00385">
    <property type="entry name" value="P450"/>
</dbReference>
<comment type="subcellular location">
    <subcellularLocation>
        <location evidence="2">Membrane</location>
    </subcellularLocation>
</comment>
<evidence type="ECO:0000256" key="5">
    <source>
        <dbReference type="ARBA" id="ARBA00022692"/>
    </source>
</evidence>
<dbReference type="VEuPathDB" id="FungiDB:TSTA_082210"/>
<feature type="transmembrane region" description="Helical" evidence="13">
    <location>
        <begin position="36"/>
        <end position="55"/>
    </location>
</feature>
<keyword evidence="10 14" id="KW-0503">Monooxygenase</keyword>
<dbReference type="PhylomeDB" id="B8M146"/>
<dbReference type="Proteomes" id="UP000001745">
    <property type="component" value="Unassembled WGS sequence"/>
</dbReference>
<keyword evidence="7 13" id="KW-1133">Transmembrane helix</keyword>
<dbReference type="PRINTS" id="PR00463">
    <property type="entry name" value="EP450I"/>
</dbReference>
<dbReference type="Gene3D" id="1.10.630.10">
    <property type="entry name" value="Cytochrome P450"/>
    <property type="match status" value="1"/>
</dbReference>
<dbReference type="OrthoDB" id="4222002at2759"/>
<keyword evidence="5 13" id="KW-0812">Transmembrane</keyword>
<dbReference type="GO" id="GO:0016705">
    <property type="term" value="F:oxidoreductase activity, acting on paired donors, with incorporation or reduction of molecular oxygen"/>
    <property type="evidence" value="ECO:0007669"/>
    <property type="project" value="InterPro"/>
</dbReference>
<protein>
    <submittedName>
        <fullName evidence="14">Benzoate 4-monooxygenase cytochrome P450, putative</fullName>
    </submittedName>
</protein>
<dbReference type="GO" id="GO:0016020">
    <property type="term" value="C:membrane"/>
    <property type="evidence" value="ECO:0007669"/>
    <property type="project" value="UniProtKB-SubCell"/>
</dbReference>
<keyword evidence="6 12" id="KW-0479">Metal-binding</keyword>
<evidence type="ECO:0000256" key="7">
    <source>
        <dbReference type="ARBA" id="ARBA00022989"/>
    </source>
</evidence>
<dbReference type="OMA" id="HEHREWR"/>
<evidence type="ECO:0000256" key="12">
    <source>
        <dbReference type="PIRSR" id="PIRSR602401-1"/>
    </source>
</evidence>
<comment type="similarity">
    <text evidence="3">Belongs to the cytochrome P450 family.</text>
</comment>
<dbReference type="InParanoid" id="B8M146"/>
<keyword evidence="8" id="KW-0560">Oxidoreductase</keyword>
<dbReference type="InterPro" id="IPR036396">
    <property type="entry name" value="Cyt_P450_sf"/>
</dbReference>
<evidence type="ECO:0000313" key="14">
    <source>
        <dbReference type="EMBL" id="EED20988.1"/>
    </source>
</evidence>
<evidence type="ECO:0000256" key="8">
    <source>
        <dbReference type="ARBA" id="ARBA00023002"/>
    </source>
</evidence>
<dbReference type="RefSeq" id="XP_002477951.1">
    <property type="nucleotide sequence ID" value="XM_002477906.1"/>
</dbReference>
<evidence type="ECO:0000256" key="4">
    <source>
        <dbReference type="ARBA" id="ARBA00022617"/>
    </source>
</evidence>
<dbReference type="Pfam" id="PF00067">
    <property type="entry name" value="p450"/>
    <property type="match status" value="1"/>
</dbReference>
<name>B8M146_TALSN</name>
<dbReference type="HOGENOM" id="CLU_001570_14_10_1"/>
<dbReference type="AlphaFoldDB" id="B8M146"/>
<keyword evidence="4 12" id="KW-0349">Heme</keyword>
<gene>
    <name evidence="14" type="ORF">TSTA_082210</name>
</gene>
<evidence type="ECO:0000256" key="1">
    <source>
        <dbReference type="ARBA" id="ARBA00001971"/>
    </source>
</evidence>
<dbReference type="CDD" id="cd11061">
    <property type="entry name" value="CYP67-like"/>
    <property type="match status" value="1"/>
</dbReference>